<dbReference type="Proteomes" id="UP001595960">
    <property type="component" value="Unassembled WGS sequence"/>
</dbReference>
<dbReference type="EMBL" id="JBHSJC010000001">
    <property type="protein sequence ID" value="MFC4828258.1"/>
    <property type="molecule type" value="Genomic_DNA"/>
</dbReference>
<comment type="caution">
    <text evidence="5">The sequence shown here is derived from an EMBL/GenBank/DDBJ whole genome shotgun (WGS) entry which is preliminary data.</text>
</comment>
<evidence type="ECO:0000313" key="6">
    <source>
        <dbReference type="Proteomes" id="UP001595960"/>
    </source>
</evidence>
<sequence>MTGFFTSSLGELGEAIIGLTYSPAQVSSNGTLVLRSSNIQNGRLSLADTVYVDAPIPEKLRVRESDILICVRNGSRPLIGKSLYLDERVVGETFGAFMTVYRSPMNSYLRFFFQSEAFKRQVDEHLGATINQITNRSLRGFLVSYPSAPERNEISARLTDADHLIASLERVIAKKRAIKQGMMQQLLTGRTRLPGFSSDWPVVPLLDLVSIRNGQVDPRLPEYQSLTLIAPDHVEVGTGRLTARVSAADQRAISGKYLVEAGDIVYGKINPHLKKVVLAEESALCSADMYPLSPRRGIDGAYVFYHLLGDAFTNFAVSLSRRSGIPKINRKELRGYRMPAPSREEQRAIGTALRDVDLEIAVIERRLESTRAIKRGMMQELLTGRTRLSVSKVAA</sequence>
<evidence type="ECO:0000259" key="4">
    <source>
        <dbReference type="Pfam" id="PF01420"/>
    </source>
</evidence>
<reference evidence="6" key="1">
    <citation type="journal article" date="2019" name="Int. J. Syst. Evol. Microbiol.">
        <title>The Global Catalogue of Microorganisms (GCM) 10K type strain sequencing project: providing services to taxonomists for standard genome sequencing and annotation.</title>
        <authorList>
            <consortium name="The Broad Institute Genomics Platform"/>
            <consortium name="The Broad Institute Genome Sequencing Center for Infectious Disease"/>
            <person name="Wu L."/>
            <person name="Ma J."/>
        </authorList>
    </citation>
    <scope>NUCLEOTIDE SEQUENCE [LARGE SCALE GENOMIC DNA]</scope>
    <source>
        <strain evidence="6">CGMCC 1.12192</strain>
    </source>
</reference>
<keyword evidence="6" id="KW-1185">Reference proteome</keyword>
<dbReference type="CDD" id="cd16961">
    <property type="entry name" value="RMtype1_S_TRD-CR_like"/>
    <property type="match status" value="1"/>
</dbReference>
<dbReference type="GO" id="GO:0004519">
    <property type="term" value="F:endonuclease activity"/>
    <property type="evidence" value="ECO:0007669"/>
    <property type="project" value="UniProtKB-KW"/>
</dbReference>
<evidence type="ECO:0000256" key="1">
    <source>
        <dbReference type="ARBA" id="ARBA00010923"/>
    </source>
</evidence>
<keyword evidence="2" id="KW-0680">Restriction system</keyword>
<dbReference type="Gene3D" id="3.90.220.20">
    <property type="entry name" value="DNA methylase specificity domains"/>
    <property type="match status" value="2"/>
</dbReference>
<dbReference type="InterPro" id="IPR044946">
    <property type="entry name" value="Restrct_endonuc_typeI_TRD_sf"/>
</dbReference>
<evidence type="ECO:0000313" key="5">
    <source>
        <dbReference type="EMBL" id="MFC4828258.1"/>
    </source>
</evidence>
<keyword evidence="5" id="KW-0540">Nuclease</keyword>
<dbReference type="GO" id="GO:0016787">
    <property type="term" value="F:hydrolase activity"/>
    <property type="evidence" value="ECO:0007669"/>
    <property type="project" value="UniProtKB-KW"/>
</dbReference>
<proteinExistence type="inferred from homology"/>
<dbReference type="EC" id="3.1.21.-" evidence="5"/>
<keyword evidence="5" id="KW-0378">Hydrolase</keyword>
<dbReference type="InterPro" id="IPR000055">
    <property type="entry name" value="Restrct_endonuc_typeI_TRD"/>
</dbReference>
<feature type="domain" description="Type I restriction modification DNA specificity" evidence="4">
    <location>
        <begin position="253"/>
        <end position="367"/>
    </location>
</feature>
<keyword evidence="3" id="KW-0238">DNA-binding</keyword>
<gene>
    <name evidence="5" type="ORF">ACFPER_05625</name>
</gene>
<dbReference type="Pfam" id="PF01420">
    <property type="entry name" value="Methylase_S"/>
    <property type="match status" value="2"/>
</dbReference>
<dbReference type="SUPFAM" id="SSF116734">
    <property type="entry name" value="DNA methylase specificity domain"/>
    <property type="match status" value="2"/>
</dbReference>
<comment type="similarity">
    <text evidence="1">Belongs to the type-I restriction system S methylase family.</text>
</comment>
<dbReference type="InterPro" id="IPR052021">
    <property type="entry name" value="Type-I_RS_S_subunit"/>
</dbReference>
<evidence type="ECO:0000256" key="3">
    <source>
        <dbReference type="ARBA" id="ARBA00023125"/>
    </source>
</evidence>
<name>A0ABV9R2B4_9MICO</name>
<protein>
    <submittedName>
        <fullName evidence="5">Restriction endonuclease subunit S</fullName>
        <ecNumber evidence="5">3.1.21.-</ecNumber>
    </submittedName>
</protein>
<dbReference type="RefSeq" id="WP_204391252.1">
    <property type="nucleotide sequence ID" value="NZ_JAFBBW010000001.1"/>
</dbReference>
<organism evidence="5 6">
    <name type="scientific">Agromyces aurantiacus</name>
    <dbReference type="NCBI Taxonomy" id="165814"/>
    <lineage>
        <taxon>Bacteria</taxon>
        <taxon>Bacillati</taxon>
        <taxon>Actinomycetota</taxon>
        <taxon>Actinomycetes</taxon>
        <taxon>Micrococcales</taxon>
        <taxon>Microbacteriaceae</taxon>
        <taxon>Agromyces</taxon>
    </lineage>
</organism>
<dbReference type="PANTHER" id="PTHR30408">
    <property type="entry name" value="TYPE-1 RESTRICTION ENZYME ECOKI SPECIFICITY PROTEIN"/>
    <property type="match status" value="1"/>
</dbReference>
<evidence type="ECO:0000256" key="2">
    <source>
        <dbReference type="ARBA" id="ARBA00022747"/>
    </source>
</evidence>
<accession>A0ABV9R2B4</accession>
<feature type="domain" description="Type I restriction modification DNA specificity" evidence="4">
    <location>
        <begin position="6"/>
        <end position="170"/>
    </location>
</feature>
<dbReference type="CDD" id="cd17265">
    <property type="entry name" value="RMtype1_S_Eco4255III-TRD2-CR2_like"/>
    <property type="match status" value="1"/>
</dbReference>
<keyword evidence="5" id="KW-0255">Endonuclease</keyword>
<dbReference type="PANTHER" id="PTHR30408:SF12">
    <property type="entry name" value="TYPE I RESTRICTION ENZYME MJAVIII SPECIFICITY SUBUNIT"/>
    <property type="match status" value="1"/>
</dbReference>